<reference evidence="7" key="1">
    <citation type="submission" date="2021-10" db="EMBL/GenBank/DDBJ databases">
        <title>Melipona bicolor Genome sequencing and assembly.</title>
        <authorList>
            <person name="Araujo N.S."/>
            <person name="Arias M.C."/>
        </authorList>
    </citation>
    <scope>NUCLEOTIDE SEQUENCE</scope>
    <source>
        <strain evidence="7">USP_2M_L1-L4_2017</strain>
        <tissue evidence="7">Whole body</tissue>
    </source>
</reference>
<feature type="compositionally biased region" description="Basic and acidic residues" evidence="5">
    <location>
        <begin position="353"/>
        <end position="373"/>
    </location>
</feature>
<evidence type="ECO:0000256" key="1">
    <source>
        <dbReference type="ARBA" id="ARBA00004141"/>
    </source>
</evidence>
<dbReference type="Pfam" id="PF00083">
    <property type="entry name" value="Sugar_tr"/>
    <property type="match status" value="1"/>
</dbReference>
<protein>
    <recommendedName>
        <fullName evidence="9">Solute carrier family 22 member 8</fullName>
    </recommendedName>
</protein>
<accession>A0AA40KYU2</accession>
<feature type="transmembrane region" description="Helical" evidence="6">
    <location>
        <begin position="6"/>
        <end position="26"/>
    </location>
</feature>
<evidence type="ECO:0000256" key="5">
    <source>
        <dbReference type="SAM" id="MobiDB-lite"/>
    </source>
</evidence>
<keyword evidence="8" id="KW-1185">Reference proteome</keyword>
<dbReference type="PANTHER" id="PTHR24064">
    <property type="entry name" value="SOLUTE CARRIER FAMILY 22 MEMBER"/>
    <property type="match status" value="1"/>
</dbReference>
<comment type="caution">
    <text evidence="7">The sequence shown here is derived from an EMBL/GenBank/DDBJ whole genome shotgun (WGS) entry which is preliminary data.</text>
</comment>
<dbReference type="AlphaFoldDB" id="A0AA40KYU2"/>
<evidence type="ECO:0000256" key="4">
    <source>
        <dbReference type="ARBA" id="ARBA00023136"/>
    </source>
</evidence>
<evidence type="ECO:0000256" key="2">
    <source>
        <dbReference type="ARBA" id="ARBA00022692"/>
    </source>
</evidence>
<feature type="transmembrane region" description="Helical" evidence="6">
    <location>
        <begin position="225"/>
        <end position="244"/>
    </location>
</feature>
<dbReference type="EMBL" id="JAHYIQ010000001">
    <property type="protein sequence ID" value="KAK1137916.1"/>
    <property type="molecule type" value="Genomic_DNA"/>
</dbReference>
<evidence type="ECO:0008006" key="9">
    <source>
        <dbReference type="Google" id="ProtNLM"/>
    </source>
</evidence>
<comment type="subcellular location">
    <subcellularLocation>
        <location evidence="1">Membrane</location>
        <topology evidence="1">Multi-pass membrane protein</topology>
    </subcellularLocation>
</comment>
<dbReference type="GO" id="GO:0022857">
    <property type="term" value="F:transmembrane transporter activity"/>
    <property type="evidence" value="ECO:0007669"/>
    <property type="project" value="InterPro"/>
</dbReference>
<evidence type="ECO:0000256" key="6">
    <source>
        <dbReference type="SAM" id="Phobius"/>
    </source>
</evidence>
<keyword evidence="4 6" id="KW-0472">Membrane</keyword>
<dbReference type="InterPro" id="IPR036259">
    <property type="entry name" value="MFS_trans_sf"/>
</dbReference>
<sequence length="677" mass="75542">MNAEEVKVGCFQTVIVLLLGINYVIVAMSHALPVFHNYTPKFYCQAKNGTKRTYGCQELGNVTVAVNEISGLKESSSTNLCLGEYQFATEFGESSVVTEWSLICEKQYLTFLGPTIYYVGVLMGAWISGLLADRIGRLPVQAICLYTQGTMAVALYVVQNYPTFLALRGLQGVFVQGLQNSTYILSLELFPAKARTFIALVMQIAWAIGLILLAALSYIIPDWRILQLAVSVPTAITVLYIWMIPESPRWLLAKGKTTEADMAVERITKYNVCCTRSRREDAKAVADVLENATPIKPERKSRVSCTDLKKSKTDSEMKEEAANLLNSNADVAQPKVQKTSLRAISENLQGKFPKIESEPESVQRENGEIEKRNTASSSKSHRKSKSISQPAGNQRLSMKDTYDTVELRTPVKEEISNKDNEEKFNKIEEKSSNAQTKEELLELFRSVPLKKYGIVMIYQCFTSSVAHYVFMTLVPSFTINRHVNFALGGALEVANYVFLYFILSRYGRRLPMSAYQSITGAICILFAAVLILSNPTNAVVDLIFGLIDIVEDKKNLLGIKNLLKVVNFQLSRRSLCSCSGEYFPVTIPLIIIGMLCLGSGALALILPETLNQILPDTTEDSELLIVKRREKSEKLNNENTVEDTSEREILRAKLFSEDWVDAGNGILVNFTENKNSE</sequence>
<dbReference type="Proteomes" id="UP001177670">
    <property type="component" value="Unassembled WGS sequence"/>
</dbReference>
<feature type="transmembrane region" description="Helical" evidence="6">
    <location>
        <begin position="482"/>
        <end position="502"/>
    </location>
</feature>
<dbReference type="InterPro" id="IPR005828">
    <property type="entry name" value="MFS_sugar_transport-like"/>
</dbReference>
<keyword evidence="3 6" id="KW-1133">Transmembrane helix</keyword>
<feature type="transmembrane region" description="Helical" evidence="6">
    <location>
        <begin position="452"/>
        <end position="470"/>
    </location>
</feature>
<dbReference type="Gene3D" id="1.20.1250.20">
    <property type="entry name" value="MFS general substrate transporter like domains"/>
    <property type="match status" value="2"/>
</dbReference>
<evidence type="ECO:0000313" key="8">
    <source>
        <dbReference type="Proteomes" id="UP001177670"/>
    </source>
</evidence>
<dbReference type="GO" id="GO:0016020">
    <property type="term" value="C:membrane"/>
    <property type="evidence" value="ECO:0007669"/>
    <property type="project" value="UniProtKB-SubCell"/>
</dbReference>
<keyword evidence="2 6" id="KW-0812">Transmembrane</keyword>
<feature type="transmembrane region" description="Helical" evidence="6">
    <location>
        <begin position="197"/>
        <end position="219"/>
    </location>
</feature>
<feature type="transmembrane region" description="Helical" evidence="6">
    <location>
        <begin position="582"/>
        <end position="606"/>
    </location>
</feature>
<proteinExistence type="predicted"/>
<feature type="transmembrane region" description="Helical" evidence="6">
    <location>
        <begin position="514"/>
        <end position="532"/>
    </location>
</feature>
<gene>
    <name evidence="7" type="ORF">K0M31_002410</name>
</gene>
<evidence type="ECO:0000313" key="7">
    <source>
        <dbReference type="EMBL" id="KAK1137916.1"/>
    </source>
</evidence>
<feature type="region of interest" description="Disordered" evidence="5">
    <location>
        <begin position="350"/>
        <end position="401"/>
    </location>
</feature>
<name>A0AA40KYU2_9HYME</name>
<dbReference type="SUPFAM" id="SSF103473">
    <property type="entry name" value="MFS general substrate transporter"/>
    <property type="match status" value="1"/>
</dbReference>
<organism evidence="7 8">
    <name type="scientific">Melipona bicolor</name>
    <dbReference type="NCBI Taxonomy" id="60889"/>
    <lineage>
        <taxon>Eukaryota</taxon>
        <taxon>Metazoa</taxon>
        <taxon>Ecdysozoa</taxon>
        <taxon>Arthropoda</taxon>
        <taxon>Hexapoda</taxon>
        <taxon>Insecta</taxon>
        <taxon>Pterygota</taxon>
        <taxon>Neoptera</taxon>
        <taxon>Endopterygota</taxon>
        <taxon>Hymenoptera</taxon>
        <taxon>Apocrita</taxon>
        <taxon>Aculeata</taxon>
        <taxon>Apoidea</taxon>
        <taxon>Anthophila</taxon>
        <taxon>Apidae</taxon>
        <taxon>Melipona</taxon>
    </lineage>
</organism>
<feature type="transmembrane region" description="Helical" evidence="6">
    <location>
        <begin position="115"/>
        <end position="132"/>
    </location>
</feature>
<evidence type="ECO:0000256" key="3">
    <source>
        <dbReference type="ARBA" id="ARBA00022989"/>
    </source>
</evidence>